<keyword evidence="10" id="KW-0505">Motor protein</keyword>
<evidence type="ECO:0000256" key="6">
    <source>
        <dbReference type="ARBA" id="ARBA00022840"/>
    </source>
</evidence>
<feature type="domain" description="Dynein heavy chain region D6 P-loop" evidence="15">
    <location>
        <begin position="205"/>
        <end position="318"/>
    </location>
</feature>
<dbReference type="GO" id="GO:0051959">
    <property type="term" value="F:dynein light intermediate chain binding"/>
    <property type="evidence" value="ECO:0007669"/>
    <property type="project" value="InterPro"/>
</dbReference>
<evidence type="ECO:0000256" key="2">
    <source>
        <dbReference type="ARBA" id="ARBA00004245"/>
    </source>
</evidence>
<evidence type="ECO:0000256" key="1">
    <source>
        <dbReference type="ARBA" id="ARBA00004138"/>
    </source>
</evidence>
<keyword evidence="6" id="KW-0067">ATP-binding</keyword>
<dbReference type="GO" id="GO:0030286">
    <property type="term" value="C:dynein complex"/>
    <property type="evidence" value="ECO:0007669"/>
    <property type="project" value="UniProtKB-KW"/>
</dbReference>
<evidence type="ECO:0000256" key="7">
    <source>
        <dbReference type="ARBA" id="ARBA00023017"/>
    </source>
</evidence>
<feature type="signal peptide" evidence="14">
    <location>
        <begin position="1"/>
        <end position="27"/>
    </location>
</feature>
<dbReference type="InterPro" id="IPR027417">
    <property type="entry name" value="P-loop_NTPase"/>
</dbReference>
<feature type="domain" description="Dynein heavy chain AAA lid" evidence="16">
    <location>
        <begin position="353"/>
        <end position="526"/>
    </location>
</feature>
<dbReference type="Pfam" id="PF18198">
    <property type="entry name" value="AAA_lid_11"/>
    <property type="match status" value="1"/>
</dbReference>
<dbReference type="GO" id="GO:0060271">
    <property type="term" value="P:cilium assembly"/>
    <property type="evidence" value="ECO:0007669"/>
    <property type="project" value="UniProtKB-ARBA"/>
</dbReference>
<organism evidence="18 19">
    <name type="scientific">Chara braunii</name>
    <name type="common">Braun's stonewort</name>
    <dbReference type="NCBI Taxonomy" id="69332"/>
    <lineage>
        <taxon>Eukaryota</taxon>
        <taxon>Viridiplantae</taxon>
        <taxon>Streptophyta</taxon>
        <taxon>Charophyceae</taxon>
        <taxon>Charales</taxon>
        <taxon>Characeae</taxon>
        <taxon>Chara</taxon>
    </lineage>
</organism>
<dbReference type="FunFam" id="3.10.490.20:FF:000001">
    <property type="entry name" value="dynein heavy chain 7, axonemal"/>
    <property type="match status" value="1"/>
</dbReference>
<protein>
    <submittedName>
        <fullName evidence="18">Uncharacterized protein</fullName>
    </submittedName>
</protein>
<comment type="caution">
    <text evidence="18">The sequence shown here is derived from an EMBL/GenBank/DDBJ whole genome shotgun (WGS) entry which is preliminary data.</text>
</comment>
<dbReference type="Gramene" id="GBG76408">
    <property type="protein sequence ID" value="GBG76408"/>
    <property type="gene ID" value="CBR_g22156"/>
</dbReference>
<sequence>MIDPMYQYSLAWFINLFVLSVAGSSRAATVNQRLEHIHKHFTYSLYCNVCRSLFEKDKLLFGFLLTTRILGGRGLVDKDELTFLVMGSIGGPGEYKNPAKDWLSDKQWEEVCHLARLPGFSGLALSIPTHERDWREISIGPEPQRIRFPKPYDKLSSFQKLLIVRCIRPDKVASALQDFVVEIMGRQFVEHPAVSLAACYAESSPNCPLLFVLSSGSDPTSGLLQFAYERDMSDKIYPISLGQGQGPKAAAIIADAVLAGAWVLLQNCHLAPSWMPSLENLTENINPETVHPDFRLWMTSYPSSKFPVSILQSSVKMTNEPPKGLRNNMRRSFGLDPVASDEFFETSKRPKSFKALLFGLCFLHAVVQERRRFGPLGWNIPYSFDDGDFRISARQLKMFIDDAATMYNDENTVKDNNGLLQDSRDYRDSDSENPEHMSRELPLEALRYVTGECNYGGRVTDDRDRTLLHTILRRVYCLDILRPNYRLSESGIYYVPSAGSRESYIEYVQTLPLVADPEAFGLHPNANISKDMHDTSQLLGSMLVITAAYDGNRPGINPAGKGTKLAKPASIQRGGKGLAGTIEDNVVQLARDILNKLPQNFDLEACQKKFPILYEESMNTTLCQEMSRYNRLLNVARTSLQLLAKALQGLVLMSTDLETTYRRLTLNQVPQVWLKVSYPSLKPLGSYVTDLLARLQALQTWYERGRPAVHWISGFFFAQSFLTATLQNYARKYKIPIDTVGFDSEMLDMDHNNYPVGPEEGVYIRGLHCEGCSWDEHTKMLCESKLGRLYASAPVMWLKPVPARDLHTRHCYDCPVYRTTERKGILATTGHSTNFLTSIRIPTDKPASHWIMRGAALIAALSD</sequence>
<dbReference type="InterPro" id="IPR042219">
    <property type="entry name" value="AAA_lid_11_sf"/>
</dbReference>
<dbReference type="Gene3D" id="1.20.1270.280">
    <property type="match status" value="1"/>
</dbReference>
<dbReference type="FunFam" id="1.10.8.1220:FF:000001">
    <property type="entry name" value="Dynein axonemal heavy chain 5"/>
    <property type="match status" value="1"/>
</dbReference>
<dbReference type="FunFam" id="1.20.1270.280:FF:000001">
    <property type="entry name" value="dynein heavy chain 7, axonemal"/>
    <property type="match status" value="1"/>
</dbReference>
<keyword evidence="4" id="KW-0493">Microtubule</keyword>
<dbReference type="GO" id="GO:0008569">
    <property type="term" value="F:minus-end-directed microtubule motor activity"/>
    <property type="evidence" value="ECO:0007669"/>
    <property type="project" value="InterPro"/>
</dbReference>
<dbReference type="Proteomes" id="UP000265515">
    <property type="component" value="Unassembled WGS sequence"/>
</dbReference>
<dbReference type="FunFam" id="3.40.50.300:FF:000362">
    <property type="entry name" value="Dynein, axonemal, heavy chain 6"/>
    <property type="match status" value="1"/>
</dbReference>
<dbReference type="InterPro" id="IPR041228">
    <property type="entry name" value="Dynein_C"/>
</dbReference>
<keyword evidence="5" id="KW-0547">Nucleotide-binding</keyword>
<evidence type="ECO:0000256" key="11">
    <source>
        <dbReference type="ARBA" id="ARBA00023212"/>
    </source>
</evidence>
<keyword evidence="14" id="KW-0732">Signal</keyword>
<evidence type="ECO:0000313" key="19">
    <source>
        <dbReference type="Proteomes" id="UP000265515"/>
    </source>
</evidence>
<evidence type="ECO:0000313" key="18">
    <source>
        <dbReference type="EMBL" id="GBG76408.1"/>
    </source>
</evidence>
<keyword evidence="11" id="KW-0206">Cytoskeleton</keyword>
<evidence type="ECO:0000256" key="9">
    <source>
        <dbReference type="ARBA" id="ARBA00023069"/>
    </source>
</evidence>
<evidence type="ECO:0000256" key="8">
    <source>
        <dbReference type="ARBA" id="ARBA00023054"/>
    </source>
</evidence>
<dbReference type="GO" id="GO:0045505">
    <property type="term" value="F:dynein intermediate chain binding"/>
    <property type="evidence" value="ECO:0007669"/>
    <property type="project" value="InterPro"/>
</dbReference>
<feature type="compositionally biased region" description="Basic and acidic residues" evidence="13">
    <location>
        <begin position="422"/>
        <end position="437"/>
    </location>
</feature>
<dbReference type="PANTHER" id="PTHR22878">
    <property type="entry name" value="DYNEIN HEAVY CHAIN 6, AXONEMAL-LIKE-RELATED"/>
    <property type="match status" value="1"/>
</dbReference>
<evidence type="ECO:0000256" key="12">
    <source>
        <dbReference type="ARBA" id="ARBA00023273"/>
    </source>
</evidence>
<keyword evidence="7" id="KW-0243">Dynein</keyword>
<dbReference type="InterPro" id="IPR043160">
    <property type="entry name" value="Dynein_C_barrel"/>
</dbReference>
<keyword evidence="12" id="KW-0966">Cell projection</keyword>
<name>A0A388L2C0_CHABU</name>
<proteinExistence type="predicted"/>
<dbReference type="STRING" id="69332.A0A388L2C0"/>
<keyword evidence="19" id="KW-1185">Reference proteome</keyword>
<dbReference type="GO" id="GO:0005524">
    <property type="term" value="F:ATP binding"/>
    <property type="evidence" value="ECO:0007669"/>
    <property type="project" value="UniProtKB-KW"/>
</dbReference>
<dbReference type="Gene3D" id="3.40.50.300">
    <property type="entry name" value="P-loop containing nucleotide triphosphate hydrolases"/>
    <property type="match status" value="1"/>
</dbReference>
<dbReference type="Pfam" id="PF03028">
    <property type="entry name" value="Dynein_heavy"/>
    <property type="match status" value="1"/>
</dbReference>
<dbReference type="PANTHER" id="PTHR22878:SF70">
    <property type="entry name" value="DYNEIN HEAVY CHAIN 2, AXONEMAL"/>
    <property type="match status" value="1"/>
</dbReference>
<dbReference type="GO" id="GO:0005874">
    <property type="term" value="C:microtubule"/>
    <property type="evidence" value="ECO:0007669"/>
    <property type="project" value="UniProtKB-KW"/>
</dbReference>
<evidence type="ECO:0000256" key="14">
    <source>
        <dbReference type="SAM" id="SignalP"/>
    </source>
</evidence>
<dbReference type="Gene3D" id="1.10.8.1220">
    <property type="match status" value="1"/>
</dbReference>
<dbReference type="OMA" id="XITPAIT"/>
<keyword evidence="9" id="KW-0969">Cilium</keyword>
<dbReference type="InterPro" id="IPR004273">
    <property type="entry name" value="Dynein_heavy_D6_P-loop"/>
</dbReference>
<dbReference type="InterPro" id="IPR026983">
    <property type="entry name" value="DHC"/>
</dbReference>
<gene>
    <name evidence="18" type="ORF">CBR_g22156</name>
</gene>
<dbReference type="Gene3D" id="1.10.8.720">
    <property type="entry name" value="Region D6 of dynein motor"/>
    <property type="match status" value="1"/>
</dbReference>
<dbReference type="EMBL" id="BFEA01000244">
    <property type="protein sequence ID" value="GBG76408.1"/>
    <property type="molecule type" value="Genomic_DNA"/>
</dbReference>
<evidence type="ECO:0000256" key="3">
    <source>
        <dbReference type="ARBA" id="ARBA00022490"/>
    </source>
</evidence>
<dbReference type="Pfam" id="PF18199">
    <property type="entry name" value="Dynein_C"/>
    <property type="match status" value="1"/>
</dbReference>
<dbReference type="GO" id="GO:0007018">
    <property type="term" value="P:microtubule-based movement"/>
    <property type="evidence" value="ECO:0007669"/>
    <property type="project" value="InterPro"/>
</dbReference>
<reference evidence="18 19" key="1">
    <citation type="journal article" date="2018" name="Cell">
        <title>The Chara Genome: Secondary Complexity and Implications for Plant Terrestrialization.</title>
        <authorList>
            <person name="Nishiyama T."/>
            <person name="Sakayama H."/>
            <person name="Vries J.D."/>
            <person name="Buschmann H."/>
            <person name="Saint-Marcoux D."/>
            <person name="Ullrich K.K."/>
            <person name="Haas F.B."/>
            <person name="Vanderstraeten L."/>
            <person name="Becker D."/>
            <person name="Lang D."/>
            <person name="Vosolsobe S."/>
            <person name="Rombauts S."/>
            <person name="Wilhelmsson P.K.I."/>
            <person name="Janitza P."/>
            <person name="Kern R."/>
            <person name="Heyl A."/>
            <person name="Rumpler F."/>
            <person name="Villalobos L.I.A.C."/>
            <person name="Clay J.M."/>
            <person name="Skokan R."/>
            <person name="Toyoda A."/>
            <person name="Suzuki Y."/>
            <person name="Kagoshima H."/>
            <person name="Schijlen E."/>
            <person name="Tajeshwar N."/>
            <person name="Catarino B."/>
            <person name="Hetherington A.J."/>
            <person name="Saltykova A."/>
            <person name="Bonnot C."/>
            <person name="Breuninger H."/>
            <person name="Symeonidi A."/>
            <person name="Radhakrishnan G.V."/>
            <person name="Van Nieuwerburgh F."/>
            <person name="Deforce D."/>
            <person name="Chang C."/>
            <person name="Karol K.G."/>
            <person name="Hedrich R."/>
            <person name="Ulvskov P."/>
            <person name="Glockner G."/>
            <person name="Delwiche C.F."/>
            <person name="Petrasek J."/>
            <person name="Van de Peer Y."/>
            <person name="Friml J."/>
            <person name="Beilby M."/>
            <person name="Dolan L."/>
            <person name="Kohara Y."/>
            <person name="Sugano S."/>
            <person name="Fujiyama A."/>
            <person name="Delaux P.-M."/>
            <person name="Quint M."/>
            <person name="TheiBen G."/>
            <person name="Hagemann M."/>
            <person name="Harholt J."/>
            <person name="Dunand C."/>
            <person name="Zachgo S."/>
            <person name="Langdale J."/>
            <person name="Maumus F."/>
            <person name="Straeten D.V.D."/>
            <person name="Gould S.B."/>
            <person name="Rensing S.A."/>
        </authorList>
    </citation>
    <scope>NUCLEOTIDE SEQUENCE [LARGE SCALE GENOMIC DNA]</scope>
    <source>
        <strain evidence="18 19">S276</strain>
    </source>
</reference>
<evidence type="ECO:0000256" key="10">
    <source>
        <dbReference type="ARBA" id="ARBA00023175"/>
    </source>
</evidence>
<evidence type="ECO:0000256" key="4">
    <source>
        <dbReference type="ARBA" id="ARBA00022701"/>
    </source>
</evidence>
<comment type="subcellular location">
    <subcellularLocation>
        <location evidence="1">Cell projection</location>
        <location evidence="1">Cilium</location>
    </subcellularLocation>
    <subcellularLocation>
        <location evidence="2">Cytoplasm</location>
        <location evidence="2">Cytoskeleton</location>
    </subcellularLocation>
</comment>
<dbReference type="AlphaFoldDB" id="A0A388L2C0"/>
<dbReference type="InterPro" id="IPR041658">
    <property type="entry name" value="AAA_lid_11"/>
</dbReference>
<evidence type="ECO:0000259" key="15">
    <source>
        <dbReference type="Pfam" id="PF03028"/>
    </source>
</evidence>
<evidence type="ECO:0000259" key="16">
    <source>
        <dbReference type="Pfam" id="PF18198"/>
    </source>
</evidence>
<feature type="region of interest" description="Disordered" evidence="13">
    <location>
        <begin position="412"/>
        <end position="437"/>
    </location>
</feature>
<keyword evidence="8" id="KW-0175">Coiled coil</keyword>
<accession>A0A388L2C0</accession>
<evidence type="ECO:0000256" key="5">
    <source>
        <dbReference type="ARBA" id="ARBA00022741"/>
    </source>
</evidence>
<evidence type="ECO:0000256" key="13">
    <source>
        <dbReference type="SAM" id="MobiDB-lite"/>
    </source>
</evidence>
<keyword evidence="3" id="KW-0963">Cytoplasm</keyword>
<dbReference type="OrthoDB" id="5593012at2759"/>
<evidence type="ECO:0000259" key="17">
    <source>
        <dbReference type="Pfam" id="PF18199"/>
    </source>
</evidence>
<dbReference type="Gene3D" id="3.10.490.20">
    <property type="match status" value="1"/>
</dbReference>
<feature type="domain" description="Dynein heavy chain C-terminal" evidence="17">
    <location>
        <begin position="574"/>
        <end position="858"/>
    </location>
</feature>
<feature type="chain" id="PRO_5017350600" evidence="14">
    <location>
        <begin position="28"/>
        <end position="863"/>
    </location>
</feature>
<dbReference type="GO" id="GO:0005929">
    <property type="term" value="C:cilium"/>
    <property type="evidence" value="ECO:0007669"/>
    <property type="project" value="UniProtKB-SubCell"/>
</dbReference>